<keyword evidence="7" id="KW-0931">ER-Golgi transport</keyword>
<keyword evidence="2" id="KW-0813">Transport</keyword>
<evidence type="ECO:0000256" key="10">
    <source>
        <dbReference type="ARBA" id="ARBA00023136"/>
    </source>
</evidence>
<dbReference type="PANTHER" id="PTHR23284">
    <property type="entry name" value="PROLACTIN REGULATORY ELEMENT BINDING PROTEIN"/>
    <property type="match status" value="1"/>
</dbReference>
<evidence type="ECO:0000256" key="9">
    <source>
        <dbReference type="ARBA" id="ARBA00022989"/>
    </source>
</evidence>
<dbReference type="AlphaFoldDB" id="A0A158QIA0"/>
<protein>
    <submittedName>
        <fullName evidence="15">Protein FAR1-RELATED SEQUENCE</fullName>
    </submittedName>
</protein>
<dbReference type="WBParaSite" id="HNAJ_0000901401-mRNA-1">
    <property type="protein sequence ID" value="HNAJ_0000901401-mRNA-1"/>
    <property type="gene ID" value="HNAJ_0000901401"/>
</dbReference>
<evidence type="ECO:0000256" key="5">
    <source>
        <dbReference type="ARBA" id="ARBA00022737"/>
    </source>
</evidence>
<gene>
    <name evidence="13" type="ORF">HNAJ_LOCUS9010</name>
</gene>
<sequence>MTAIAEFEQKIASQRFSSFQQLQENLKDFSDTYGYKFVNSKFSYFQENTINRQLFVYKYLDLKCAYAKKRGCIARCNVRCRNNHMYVRDWSMEHNHPPDPPDTSTLVDCTESFRHIFAVRLFDSLHDLEARIHELERVTGTRFTKYSSRMLPETSEHRERLVYERVNYACIHAGKTKSRCSAYVGVRSQKIGCQARIRACISGDKLKVMLFSMKHNHIVSNDYESRMLLSPSNDEFAGTSGLEDADVDYELHLPNLDSASETLFRGDDLPSIPIVFKKTRSSQQHSNKAFRHLKCKRAPSYYDQREDDDYQNYDDVHRRSKRSRASPFNNQGCYGGIYDDSDDAEVEGEPFEMTESDRLDLECKHSNEGDNQESRVMPAANGPDRSVIYSFSYPVYQLKAIAPNILLTAGGGGNPRTGVPNRIDVIQFDRPAYAPANIDTDEALIPVNTSVVGGISTQNEAIMHMALGSQSSGAASILTLEKSTCQEYFIHANHLEPSTIADQISTDQVCAITSSKLAYQTHKYSSSNSSTDDSYNGITGVSSTTVKRKNNHPKKSAADSSGKEQLPWSCEKLRNVSVAPTKALFERRRLDSCSSTGDVYPVKDEEDELTCIASGGPVGWDGAWCAVGTVHGGVALFDRFALADKAYDPKSLASAYGSYDFTFDGDVKDTFLPLRPFCTLPDASGGRCAPVCDVALSATTYGASTTSLKASGGETAKFQHAPTVPLLATISGRPRGSLLCIWRLPQSSTPEATIITAERHVKFGPGASNEEATALSPMLYAEVKMENAHVDADSKKHPTRSENGTRFRHCEFLRWIHRRPTGVTPLANDKQDESGLFTFLVTTEQPVSPTTRSVCHLSVWLVPLPSSSTHTQTVPQSVLGLERFAAVPLPPGEIPACIAVHPSAHRGIIALGTMEGSVEVYMISLYDHSLVCVYSRPKAHRLFVTSLAFLPPRERHSQKRQEGSEAKHSLLPAHYELVSSSANRVIRWHKGPSLETIAQIGARAYQPSFRSRLLKNIVFLLLLPFIIAFPILISFPLFTE</sequence>
<proteinExistence type="predicted"/>
<reference evidence="15" key="1">
    <citation type="submission" date="2016-04" db="UniProtKB">
        <authorList>
            <consortium name="WormBaseParasite"/>
        </authorList>
    </citation>
    <scope>IDENTIFICATION</scope>
</reference>
<dbReference type="GO" id="GO:0005085">
    <property type="term" value="F:guanyl-nucleotide exchange factor activity"/>
    <property type="evidence" value="ECO:0007669"/>
    <property type="project" value="InterPro"/>
</dbReference>
<keyword evidence="14" id="KW-1185">Reference proteome</keyword>
<dbReference type="GO" id="GO:0015031">
    <property type="term" value="P:protein transport"/>
    <property type="evidence" value="ECO:0007669"/>
    <property type="project" value="UniProtKB-KW"/>
</dbReference>
<dbReference type="GO" id="GO:0003400">
    <property type="term" value="P:regulation of COPII vesicle coating"/>
    <property type="evidence" value="ECO:0007669"/>
    <property type="project" value="TreeGrafter"/>
</dbReference>
<keyword evidence="3" id="KW-0853">WD repeat</keyword>
<dbReference type="EMBL" id="UZAE01012462">
    <property type="protein sequence ID" value="VDO05258.1"/>
    <property type="molecule type" value="Genomic_DNA"/>
</dbReference>
<evidence type="ECO:0000256" key="11">
    <source>
        <dbReference type="SAM" id="MobiDB-lite"/>
    </source>
</evidence>
<dbReference type="InterPro" id="IPR045260">
    <property type="entry name" value="Sec12-like"/>
</dbReference>
<feature type="compositionally biased region" description="Basic residues" evidence="11">
    <location>
        <begin position="546"/>
        <end position="555"/>
    </location>
</feature>
<organism evidence="15">
    <name type="scientific">Rodentolepis nana</name>
    <name type="common">Dwarf tapeworm</name>
    <name type="synonym">Hymenolepis nana</name>
    <dbReference type="NCBI Taxonomy" id="102285"/>
    <lineage>
        <taxon>Eukaryota</taxon>
        <taxon>Metazoa</taxon>
        <taxon>Spiralia</taxon>
        <taxon>Lophotrochozoa</taxon>
        <taxon>Platyhelminthes</taxon>
        <taxon>Cestoda</taxon>
        <taxon>Eucestoda</taxon>
        <taxon>Cyclophyllidea</taxon>
        <taxon>Hymenolepididae</taxon>
        <taxon>Rodentolepis</taxon>
    </lineage>
</organism>
<reference evidence="13 14" key="2">
    <citation type="submission" date="2018-11" db="EMBL/GenBank/DDBJ databases">
        <authorList>
            <consortium name="Pathogen Informatics"/>
        </authorList>
    </citation>
    <scope>NUCLEOTIDE SEQUENCE [LARGE SCALE GENOMIC DNA]</scope>
</reference>
<keyword evidence="4 12" id="KW-0812">Transmembrane</keyword>
<feature type="region of interest" description="Disordered" evidence="11">
    <location>
        <begin position="542"/>
        <end position="563"/>
    </location>
</feature>
<evidence type="ECO:0000256" key="7">
    <source>
        <dbReference type="ARBA" id="ARBA00022892"/>
    </source>
</evidence>
<evidence type="ECO:0000256" key="6">
    <source>
        <dbReference type="ARBA" id="ARBA00022824"/>
    </source>
</evidence>
<dbReference type="OrthoDB" id="2013972at2759"/>
<evidence type="ECO:0000256" key="4">
    <source>
        <dbReference type="ARBA" id="ARBA00022692"/>
    </source>
</evidence>
<evidence type="ECO:0000313" key="13">
    <source>
        <dbReference type="EMBL" id="VDO05258.1"/>
    </source>
</evidence>
<evidence type="ECO:0000256" key="3">
    <source>
        <dbReference type="ARBA" id="ARBA00022574"/>
    </source>
</evidence>
<evidence type="ECO:0000256" key="8">
    <source>
        <dbReference type="ARBA" id="ARBA00022927"/>
    </source>
</evidence>
<keyword evidence="6" id="KW-0256">Endoplasmic reticulum</keyword>
<dbReference type="STRING" id="102285.A0A158QIA0"/>
<accession>A0A158QIA0</accession>
<evidence type="ECO:0000313" key="14">
    <source>
        <dbReference type="Proteomes" id="UP000278807"/>
    </source>
</evidence>
<name>A0A158QIA0_RODNA</name>
<dbReference type="PANTHER" id="PTHR23284:SF0">
    <property type="entry name" value="PROLACTIN REGULATORY ELEMENT-BINDING PROTEIN"/>
    <property type="match status" value="1"/>
</dbReference>
<evidence type="ECO:0000256" key="2">
    <source>
        <dbReference type="ARBA" id="ARBA00022448"/>
    </source>
</evidence>
<dbReference type="InterPro" id="IPR015943">
    <property type="entry name" value="WD40/YVTN_repeat-like_dom_sf"/>
</dbReference>
<evidence type="ECO:0000256" key="12">
    <source>
        <dbReference type="SAM" id="Phobius"/>
    </source>
</evidence>
<evidence type="ECO:0000256" key="1">
    <source>
        <dbReference type="ARBA" id="ARBA00004389"/>
    </source>
</evidence>
<keyword evidence="9 12" id="KW-1133">Transmembrane helix</keyword>
<feature type="transmembrane region" description="Helical" evidence="12">
    <location>
        <begin position="1017"/>
        <end position="1038"/>
    </location>
</feature>
<keyword evidence="8" id="KW-0653">Protein transport</keyword>
<dbReference type="Gene3D" id="2.130.10.10">
    <property type="entry name" value="YVTN repeat-like/Quinoprotein amine dehydrogenase"/>
    <property type="match status" value="2"/>
</dbReference>
<comment type="subcellular location">
    <subcellularLocation>
        <location evidence="1">Endoplasmic reticulum membrane</location>
        <topology evidence="1">Single-pass membrane protein</topology>
    </subcellularLocation>
</comment>
<evidence type="ECO:0000313" key="15">
    <source>
        <dbReference type="WBParaSite" id="HNAJ_0000901401-mRNA-1"/>
    </source>
</evidence>
<dbReference type="GO" id="GO:0006888">
    <property type="term" value="P:endoplasmic reticulum to Golgi vesicle-mediated transport"/>
    <property type="evidence" value="ECO:0007669"/>
    <property type="project" value="TreeGrafter"/>
</dbReference>
<dbReference type="Proteomes" id="UP000278807">
    <property type="component" value="Unassembled WGS sequence"/>
</dbReference>
<keyword evidence="5" id="KW-0677">Repeat</keyword>
<keyword evidence="10 12" id="KW-0472">Membrane</keyword>
<dbReference type="GO" id="GO:0005789">
    <property type="term" value="C:endoplasmic reticulum membrane"/>
    <property type="evidence" value="ECO:0007669"/>
    <property type="project" value="UniProtKB-SubCell"/>
</dbReference>